<dbReference type="Proteomes" id="UP000238823">
    <property type="component" value="Unassembled WGS sequence"/>
</dbReference>
<proteinExistence type="predicted"/>
<dbReference type="SUPFAM" id="SSF48452">
    <property type="entry name" value="TPR-like"/>
    <property type="match status" value="2"/>
</dbReference>
<dbReference type="InterPro" id="IPR008271">
    <property type="entry name" value="Ser/Thr_kinase_AS"/>
</dbReference>
<feature type="compositionally biased region" description="Low complexity" evidence="7">
    <location>
        <begin position="227"/>
        <end position="253"/>
    </location>
</feature>
<dbReference type="SMART" id="SM00220">
    <property type="entry name" value="S_TKc"/>
    <property type="match status" value="1"/>
</dbReference>
<feature type="repeat" description="TPR" evidence="5">
    <location>
        <begin position="836"/>
        <end position="869"/>
    </location>
</feature>
<evidence type="ECO:0000256" key="7">
    <source>
        <dbReference type="SAM" id="MobiDB-lite"/>
    </source>
</evidence>
<gene>
    <name evidence="9" type="primary">prkC_30</name>
    <name evidence="9" type="ORF">ENSA7_61070</name>
</gene>
<feature type="region of interest" description="Disordered" evidence="7">
    <location>
        <begin position="200"/>
        <end position="254"/>
    </location>
</feature>
<evidence type="ECO:0000313" key="10">
    <source>
        <dbReference type="Proteomes" id="UP000238823"/>
    </source>
</evidence>
<reference evidence="9 10" key="1">
    <citation type="submission" date="2018-03" db="EMBL/GenBank/DDBJ databases">
        <title>Draft Genome Sequences of the Obligatory Marine Myxobacteria Enhygromyxa salina SWB007.</title>
        <authorList>
            <person name="Poehlein A."/>
            <person name="Moghaddam J.A."/>
            <person name="Harms H."/>
            <person name="Alanjari M."/>
            <person name="Koenig G.M."/>
            <person name="Daniel R."/>
            <person name="Schaeberle T.F."/>
        </authorList>
    </citation>
    <scope>NUCLEOTIDE SEQUENCE [LARGE SCALE GENOMIC DNA]</scope>
    <source>
        <strain evidence="9 10">SWB007</strain>
    </source>
</reference>
<organism evidence="9 10">
    <name type="scientific">Enhygromyxa salina</name>
    <dbReference type="NCBI Taxonomy" id="215803"/>
    <lineage>
        <taxon>Bacteria</taxon>
        <taxon>Pseudomonadati</taxon>
        <taxon>Myxococcota</taxon>
        <taxon>Polyangia</taxon>
        <taxon>Nannocystales</taxon>
        <taxon>Nannocystaceae</taxon>
        <taxon>Enhygromyxa</taxon>
    </lineage>
</organism>
<dbReference type="InterPro" id="IPR011009">
    <property type="entry name" value="Kinase-like_dom_sf"/>
</dbReference>
<keyword evidence="1 9" id="KW-0808">Transferase</keyword>
<sequence length="1059" mass="113919">MVEETLAATAAPASVSVMDDTMISDGGGESPSRTGGGGAAGNEAPATIGRYAVLFKLGAGAMGEVLAAYDPRLDRKVALKRIHPGGGSLDAARIRLEREAQALAKLDDRNVVKVHDVVIHQGSVFVAMEFVEGETLGQWMRAGPKRARPWREVVPVFEDVGRGLGAVHAVGLVHRDVKPGNVMIGKDGRVRVMDFGLARIETDDTAEPGEEPTTGSHPSLSMTQALFSSFGASRSRGSSKKSGTGSHPSLSSSRIQTMDLTQAGALLGTPAYMAPEQFAGERATARSDQFGFCIALYEALYGRRPFSGASMIELSVAVLEGRMDEGPRDGDISVPAWLRAVVLRGLSTDPRDRYASMEELLAALGTGELRRKRRRWAAAGLSVAVLAAGFVGAQRWDLAQREQACVAAGDVVDESWNPAARDALRAGILATQLSYAPTTVERVLPWLDSYSESWRAQAHAACTAATVDERWDLDTQNRASWCLEQRRGALIALVERMSQAEIVDVQYAVQLAAALQSPIVCTDERALADMVEPPTPALRPQVLALQERLAGAERFDGGDAIDAGAIELARGVQRDARELPWLPLAVRAQRFEATLLRVAGKIEEAEPLGAQAYGEAARAGLWAEASSAGAMLGSMIARQPSRQPEARLWLESAEIARAHASDPLGLLRGEIEAGLADVERAVETFDLAIEHGERALADVEAAFGPEHPRVADAVAQLADKQFGKGDYQAAQALQTRALELARASLGPDHPQVGRSLTGLGAIMLQKGEREAAARYFEQAIAIFEVDELSRPSLVDALNRLAMMLFEQDRNDEARALIERAIGIIEITPTITRRLEADTIHNLGLIHRGAGDYARARELYERALTIYTELYGEGHLNLAASHNNIAILLHLEGQLEAAEQRLVQAVEIEERALGPNHPELVTKLANLGRTRGDLKDYAGALEVLNRALAINEHAIGRDSPDHGPILTRIGTAAAGAGDHLGAIAAFERAVELLAANEDGWALQLARTRLALATELWDAPAAEGRDRERARALAEQARDGFAQLGNQERVDTCVAWLAEHR</sequence>
<evidence type="ECO:0000256" key="3">
    <source>
        <dbReference type="ARBA" id="ARBA00022777"/>
    </source>
</evidence>
<feature type="compositionally biased region" description="Polar residues" evidence="7">
    <location>
        <begin position="213"/>
        <end position="226"/>
    </location>
</feature>
<dbReference type="Gene3D" id="1.25.40.10">
    <property type="entry name" value="Tetratricopeptide repeat domain"/>
    <property type="match status" value="2"/>
</dbReference>
<dbReference type="InterPro" id="IPR019734">
    <property type="entry name" value="TPR_rpt"/>
</dbReference>
<dbReference type="PROSITE" id="PS50011">
    <property type="entry name" value="PROTEIN_KINASE_DOM"/>
    <property type="match status" value="1"/>
</dbReference>
<dbReference type="EC" id="2.7.11.1" evidence="9"/>
<dbReference type="Pfam" id="PF00069">
    <property type="entry name" value="Pkinase"/>
    <property type="match status" value="1"/>
</dbReference>
<name>A0A2S9Y4G1_9BACT</name>
<dbReference type="GO" id="GO:0004674">
    <property type="term" value="F:protein serine/threonine kinase activity"/>
    <property type="evidence" value="ECO:0007669"/>
    <property type="project" value="UniProtKB-EC"/>
</dbReference>
<dbReference type="PROSITE" id="PS00107">
    <property type="entry name" value="PROTEIN_KINASE_ATP"/>
    <property type="match status" value="1"/>
</dbReference>
<dbReference type="Gene3D" id="3.30.200.20">
    <property type="entry name" value="Phosphorylase Kinase, domain 1"/>
    <property type="match status" value="1"/>
</dbReference>
<comment type="caution">
    <text evidence="9">The sequence shown here is derived from an EMBL/GenBank/DDBJ whole genome shotgun (WGS) entry which is preliminary data.</text>
</comment>
<feature type="region of interest" description="Disordered" evidence="7">
    <location>
        <begin position="18"/>
        <end position="41"/>
    </location>
</feature>
<dbReference type="SUPFAM" id="SSF56112">
    <property type="entry name" value="Protein kinase-like (PK-like)"/>
    <property type="match status" value="1"/>
</dbReference>
<dbReference type="CDD" id="cd14014">
    <property type="entry name" value="STKc_PknB_like"/>
    <property type="match status" value="1"/>
</dbReference>
<keyword evidence="5" id="KW-0802">TPR repeat</keyword>
<dbReference type="RefSeq" id="WP_106092969.1">
    <property type="nucleotide sequence ID" value="NZ_PVNL01000119.1"/>
</dbReference>
<dbReference type="InterPro" id="IPR000719">
    <property type="entry name" value="Prot_kinase_dom"/>
</dbReference>
<feature type="compositionally biased region" description="Gly residues" evidence="7">
    <location>
        <begin position="25"/>
        <end position="40"/>
    </location>
</feature>
<dbReference type="OrthoDB" id="9801841at2"/>
<accession>A0A2S9Y4G1</accession>
<feature type="repeat" description="TPR" evidence="5">
    <location>
        <begin position="753"/>
        <end position="786"/>
    </location>
</feature>
<feature type="domain" description="Protein kinase" evidence="8">
    <location>
        <begin position="51"/>
        <end position="364"/>
    </location>
</feature>
<dbReference type="SMART" id="SM00028">
    <property type="entry name" value="TPR"/>
    <property type="match status" value="7"/>
</dbReference>
<dbReference type="InterPro" id="IPR017441">
    <property type="entry name" value="Protein_kinase_ATP_BS"/>
</dbReference>
<evidence type="ECO:0000313" key="9">
    <source>
        <dbReference type="EMBL" id="PRP99890.1"/>
    </source>
</evidence>
<dbReference type="GO" id="GO:0005524">
    <property type="term" value="F:ATP binding"/>
    <property type="evidence" value="ECO:0007669"/>
    <property type="project" value="UniProtKB-UniRule"/>
</dbReference>
<dbReference type="Pfam" id="PF13374">
    <property type="entry name" value="TPR_10"/>
    <property type="match status" value="1"/>
</dbReference>
<evidence type="ECO:0000256" key="5">
    <source>
        <dbReference type="PROSITE-ProRule" id="PRU00339"/>
    </source>
</evidence>
<dbReference type="AlphaFoldDB" id="A0A2S9Y4G1"/>
<dbReference type="EMBL" id="PVNL01000119">
    <property type="protein sequence ID" value="PRP99890.1"/>
    <property type="molecule type" value="Genomic_DNA"/>
</dbReference>
<evidence type="ECO:0000256" key="1">
    <source>
        <dbReference type="ARBA" id="ARBA00022679"/>
    </source>
</evidence>
<evidence type="ECO:0000256" key="4">
    <source>
        <dbReference type="ARBA" id="ARBA00022840"/>
    </source>
</evidence>
<keyword evidence="4 6" id="KW-0067">ATP-binding</keyword>
<dbReference type="PROSITE" id="PS50005">
    <property type="entry name" value="TPR"/>
    <property type="match status" value="2"/>
</dbReference>
<dbReference type="PROSITE" id="PS00108">
    <property type="entry name" value="PROTEIN_KINASE_ST"/>
    <property type="match status" value="1"/>
</dbReference>
<evidence type="ECO:0000259" key="8">
    <source>
        <dbReference type="PROSITE" id="PS50011"/>
    </source>
</evidence>
<dbReference type="Gene3D" id="1.10.510.10">
    <property type="entry name" value="Transferase(Phosphotransferase) domain 1"/>
    <property type="match status" value="1"/>
</dbReference>
<feature type="binding site" evidence="6">
    <location>
        <position position="80"/>
    </location>
    <ligand>
        <name>ATP</name>
        <dbReference type="ChEBI" id="CHEBI:30616"/>
    </ligand>
</feature>
<evidence type="ECO:0000256" key="6">
    <source>
        <dbReference type="PROSITE-ProRule" id="PRU10141"/>
    </source>
</evidence>
<protein>
    <submittedName>
        <fullName evidence="9">Serine/threonine-protein kinase PrkC</fullName>
        <ecNumber evidence="9">2.7.11.1</ecNumber>
    </submittedName>
</protein>
<dbReference type="InterPro" id="IPR011990">
    <property type="entry name" value="TPR-like_helical_dom_sf"/>
</dbReference>
<keyword evidence="2 6" id="KW-0547">Nucleotide-binding</keyword>
<dbReference type="PANTHER" id="PTHR43289">
    <property type="entry name" value="MITOGEN-ACTIVATED PROTEIN KINASE KINASE KINASE 20-RELATED"/>
    <property type="match status" value="1"/>
</dbReference>
<evidence type="ECO:0000256" key="2">
    <source>
        <dbReference type="ARBA" id="ARBA00022741"/>
    </source>
</evidence>
<dbReference type="PANTHER" id="PTHR43289:SF6">
    <property type="entry name" value="SERINE_THREONINE-PROTEIN KINASE NEKL-3"/>
    <property type="match status" value="1"/>
</dbReference>
<dbReference type="Pfam" id="PF13424">
    <property type="entry name" value="TPR_12"/>
    <property type="match status" value="3"/>
</dbReference>
<keyword evidence="3 9" id="KW-0418">Kinase</keyword>